<dbReference type="KEGG" id="dgi:Desgi_3412"/>
<accession>R4KQ98</accession>
<keyword evidence="1" id="KW-0167">Capsid protein</keyword>
<dbReference type="HOGENOM" id="CLU_109780_0_0_9"/>
<dbReference type="Pfam" id="PF10628">
    <property type="entry name" value="CotE"/>
    <property type="match status" value="1"/>
</dbReference>
<dbReference type="Proteomes" id="UP000013520">
    <property type="component" value="Chromosome"/>
</dbReference>
<dbReference type="eggNOG" id="ENOG502ZIKA">
    <property type="taxonomic scope" value="Bacteria"/>
</dbReference>
<dbReference type="InterPro" id="IPR018901">
    <property type="entry name" value="Spore_coat_CotE"/>
</dbReference>
<dbReference type="STRING" id="767817.Desgi_3412"/>
<reference evidence="1 2" key="1">
    <citation type="submission" date="2012-01" db="EMBL/GenBank/DDBJ databases">
        <title>Complete sequence of Desulfotomaculum gibsoniae DSM 7213.</title>
        <authorList>
            <consortium name="US DOE Joint Genome Institute"/>
            <person name="Lucas S."/>
            <person name="Han J."/>
            <person name="Lapidus A."/>
            <person name="Cheng J.-F."/>
            <person name="Goodwin L."/>
            <person name="Pitluck S."/>
            <person name="Peters L."/>
            <person name="Ovchinnikova G."/>
            <person name="Teshima H."/>
            <person name="Detter J.C."/>
            <person name="Han C."/>
            <person name="Tapia R."/>
            <person name="Land M."/>
            <person name="Hauser L."/>
            <person name="Kyrpides N."/>
            <person name="Ivanova N."/>
            <person name="Pagani I."/>
            <person name="Parshina S."/>
            <person name="Plugge C."/>
            <person name="Muyzer G."/>
            <person name="Kuever J."/>
            <person name="Ivanova A."/>
            <person name="Nazina T."/>
            <person name="Klenk H.-P."/>
            <person name="Brambilla E."/>
            <person name="Spring S."/>
            <person name="Stams A.F."/>
            <person name="Woyke T."/>
        </authorList>
    </citation>
    <scope>NUCLEOTIDE SEQUENCE [LARGE SCALE GENOMIC DNA]</scope>
    <source>
        <strain evidence="1 2">DSM 7213</strain>
    </source>
</reference>
<protein>
    <submittedName>
        <fullName evidence="1">Outer spore coat protein E (CotE)</fullName>
    </submittedName>
</protein>
<dbReference type="EMBL" id="CP003273">
    <property type="protein sequence ID" value="AGL02755.1"/>
    <property type="molecule type" value="Genomic_DNA"/>
</dbReference>
<name>R4KQ98_9FIRM</name>
<evidence type="ECO:0000313" key="1">
    <source>
        <dbReference type="EMBL" id="AGL02755.1"/>
    </source>
</evidence>
<sequence length="181" mass="19973">MNESAGTKNSKFGFPGETFREIITKAVCGKAQKSIKLNEYIKTPDSVVPNQILGCSVTELLLNEPEVKDADNNVITVVAGGVFKINIWYAYNNGKETDVLKYPVKFAESLALNDYDCQTAGSLDVRVTVDKSPVVVSSEITEDHRIKLDVEMDLSTEVIGETKMLVQVYVPGCNDDEEEED</sequence>
<evidence type="ECO:0000313" key="2">
    <source>
        <dbReference type="Proteomes" id="UP000013520"/>
    </source>
</evidence>
<organism evidence="1 2">
    <name type="scientific">Desulfoscipio gibsoniae DSM 7213</name>
    <dbReference type="NCBI Taxonomy" id="767817"/>
    <lineage>
        <taxon>Bacteria</taxon>
        <taxon>Bacillati</taxon>
        <taxon>Bacillota</taxon>
        <taxon>Clostridia</taxon>
        <taxon>Eubacteriales</taxon>
        <taxon>Desulfallaceae</taxon>
        <taxon>Desulfoscipio</taxon>
    </lineage>
</organism>
<dbReference type="AlphaFoldDB" id="R4KQ98"/>
<proteinExistence type="predicted"/>
<gene>
    <name evidence="1" type="ORF">Desgi_3412</name>
</gene>
<dbReference type="OrthoDB" id="2374983at2"/>
<keyword evidence="1" id="KW-0946">Virion</keyword>
<dbReference type="RefSeq" id="WP_006523416.1">
    <property type="nucleotide sequence ID" value="NC_021184.1"/>
</dbReference>
<keyword evidence="2" id="KW-1185">Reference proteome</keyword>